<dbReference type="KEGG" id="hmn:HM131_18330"/>
<dbReference type="GO" id="GO:0005886">
    <property type="term" value="C:plasma membrane"/>
    <property type="evidence" value="ECO:0007669"/>
    <property type="project" value="UniProtKB-SubCell"/>
</dbReference>
<keyword evidence="3" id="KW-0533">Nickel</keyword>
<dbReference type="Pfam" id="PF03824">
    <property type="entry name" value="NicO"/>
    <property type="match status" value="1"/>
</dbReference>
<feature type="transmembrane region" description="Helical" evidence="7">
    <location>
        <begin position="113"/>
        <end position="134"/>
    </location>
</feature>
<accession>A0A1W6A116</accession>
<evidence type="ECO:0000256" key="3">
    <source>
        <dbReference type="ARBA" id="ARBA00022596"/>
    </source>
</evidence>
<evidence type="ECO:0000313" key="8">
    <source>
        <dbReference type="EMBL" id="ARI79268.1"/>
    </source>
</evidence>
<evidence type="ECO:0000313" key="9">
    <source>
        <dbReference type="Proteomes" id="UP000192527"/>
    </source>
</evidence>
<feature type="transmembrane region" description="Helical" evidence="7">
    <location>
        <begin position="178"/>
        <end position="199"/>
    </location>
</feature>
<gene>
    <name evidence="8" type="ORF">HM131_18330</name>
</gene>
<protein>
    <recommendedName>
        <fullName evidence="7">Nickel/cobalt efflux system</fullName>
    </recommendedName>
</protein>
<proteinExistence type="inferred from homology"/>
<keyword evidence="5 7" id="KW-1133">Transmembrane helix</keyword>
<evidence type="ECO:0000256" key="7">
    <source>
        <dbReference type="RuleBase" id="RU362101"/>
    </source>
</evidence>
<sequence>MLSELWSALSIGFLLGIKHSLEPDHIVAVSTLARKHKSIKRSSLEGVTWGIGHTLTIALVGVIVFLMKVSIPNSLATVFEGLVGIMIIYLGVKSVIDTIKQKQMNHKLYRPAVIGFVHGLAGSAAMIVLLMTTVDSMTHAFLYLALFGGGTILGMMSFTILLGLPFSLFSVSSKWKNTLSLSMGMISVIFGVFYITSIYL</sequence>
<dbReference type="STRING" id="402384.HM131_18330"/>
<dbReference type="InterPro" id="IPR052776">
    <property type="entry name" value="Chloro_ReproSupport/MetalTrans"/>
</dbReference>
<dbReference type="PANTHER" id="PTHR33876:SF4">
    <property type="entry name" value="CHLOROPLAST PROTEIN FOR GROWTH AND FERTILITY 2"/>
    <property type="match status" value="1"/>
</dbReference>
<organism evidence="8 9">
    <name type="scientific">Halobacillus mangrovi</name>
    <dbReference type="NCBI Taxonomy" id="402384"/>
    <lineage>
        <taxon>Bacteria</taxon>
        <taxon>Bacillati</taxon>
        <taxon>Bacillota</taxon>
        <taxon>Bacilli</taxon>
        <taxon>Bacillales</taxon>
        <taxon>Bacillaceae</taxon>
        <taxon>Halobacillus</taxon>
    </lineage>
</organism>
<reference evidence="8 9" key="1">
    <citation type="submission" date="2017-04" db="EMBL/GenBank/DDBJ databases">
        <title>The whole genome sequencing and assembly of Halobacillus mangrovi strain.</title>
        <authorList>
            <person name="Lee S.-J."/>
            <person name="Park M.-K."/>
            <person name="Kim J.-Y."/>
            <person name="Lee Y.-J."/>
            <person name="Yi H."/>
            <person name="Bahn Y.-S."/>
            <person name="Kim J.F."/>
            <person name="Lee D.-W."/>
        </authorList>
    </citation>
    <scope>NUCLEOTIDE SEQUENCE [LARGE SCALE GENOMIC DNA]</scope>
    <source>
        <strain evidence="8 9">KTB 131</strain>
    </source>
</reference>
<dbReference type="PANTHER" id="PTHR33876">
    <property type="entry name" value="UNNAMED PRODUCT"/>
    <property type="match status" value="1"/>
</dbReference>
<evidence type="ECO:0000256" key="5">
    <source>
        <dbReference type="ARBA" id="ARBA00022989"/>
    </source>
</evidence>
<dbReference type="EMBL" id="CP020772">
    <property type="protein sequence ID" value="ARI79268.1"/>
    <property type="molecule type" value="Genomic_DNA"/>
</dbReference>
<comment type="subcellular location">
    <subcellularLocation>
        <location evidence="7">Cell membrane</location>
        <topology evidence="7">Multi-pass membrane protein</topology>
    </subcellularLocation>
    <subcellularLocation>
        <location evidence="1">Endomembrane system</location>
        <topology evidence="1">Multi-pass membrane protein</topology>
    </subcellularLocation>
</comment>
<dbReference type="GO" id="GO:0012505">
    <property type="term" value="C:endomembrane system"/>
    <property type="evidence" value="ECO:0007669"/>
    <property type="project" value="UniProtKB-SubCell"/>
</dbReference>
<keyword evidence="4 7" id="KW-0812">Transmembrane</keyword>
<keyword evidence="6 7" id="KW-0472">Membrane</keyword>
<dbReference type="GO" id="GO:0015099">
    <property type="term" value="F:nickel cation transmembrane transporter activity"/>
    <property type="evidence" value="ECO:0007669"/>
    <property type="project" value="UniProtKB-UniRule"/>
</dbReference>
<dbReference type="AlphaFoldDB" id="A0A1W6A116"/>
<dbReference type="OrthoDB" id="9811044at2"/>
<name>A0A1W6A116_9BACI</name>
<dbReference type="Proteomes" id="UP000192527">
    <property type="component" value="Chromosome"/>
</dbReference>
<evidence type="ECO:0000256" key="1">
    <source>
        <dbReference type="ARBA" id="ARBA00004127"/>
    </source>
</evidence>
<comment type="similarity">
    <text evidence="7">Belongs to the NiCoT transporter (TC 2.A.52) family.</text>
</comment>
<keyword evidence="2 7" id="KW-0813">Transport</keyword>
<evidence type="ECO:0000256" key="4">
    <source>
        <dbReference type="ARBA" id="ARBA00022692"/>
    </source>
</evidence>
<feature type="transmembrane region" description="Helical" evidence="7">
    <location>
        <begin position="73"/>
        <end position="92"/>
    </location>
</feature>
<evidence type="ECO:0000256" key="2">
    <source>
        <dbReference type="ARBA" id="ARBA00022448"/>
    </source>
</evidence>
<dbReference type="InterPro" id="IPR011541">
    <property type="entry name" value="Ni/Co_transpt_high_affinity"/>
</dbReference>
<evidence type="ECO:0000256" key="6">
    <source>
        <dbReference type="ARBA" id="ARBA00023136"/>
    </source>
</evidence>
<feature type="transmembrane region" description="Helical" evidence="7">
    <location>
        <begin position="140"/>
        <end position="166"/>
    </location>
</feature>
<keyword evidence="9" id="KW-1185">Reference proteome</keyword>
<feature type="transmembrane region" description="Helical" evidence="7">
    <location>
        <begin position="44"/>
        <end position="67"/>
    </location>
</feature>